<keyword evidence="4" id="KW-1185">Reference proteome</keyword>
<reference evidence="3" key="2">
    <citation type="journal article" date="2023" name="IMA Fungus">
        <title>Comparative genomic study of the Penicillium genus elucidates a diverse pangenome and 15 lateral gene transfer events.</title>
        <authorList>
            <person name="Petersen C."/>
            <person name="Sorensen T."/>
            <person name="Nielsen M.R."/>
            <person name="Sondergaard T.E."/>
            <person name="Sorensen J.L."/>
            <person name="Fitzpatrick D.A."/>
            <person name="Frisvad J.C."/>
            <person name="Nielsen K.L."/>
        </authorList>
    </citation>
    <scope>NUCLEOTIDE SEQUENCE</scope>
    <source>
        <strain evidence="3">IBT 19713</strain>
    </source>
</reference>
<sequence length="290" mass="29797">MQYSLLALSAALLATSGSAQMMPMPISNAYAPSVESFQPTPTPISTPAQASPASPMSASASASYNPMLYQHYYLTPKAKVSTFHKIASYSMSASMSIAASASASARPSSSNPALHHSIAHAANSPHGMRKPHPKEGFPMPAGLSGLQSTPDVESFNGATTKHGGYTGGNGNEENISHDGSPMPGYGPDVPAEQPIPYASDSSLRSGSEGGFDMGNVPSGGIAPVDSMSPGSVVAPVTGEKQSHGLDLGNSFCMGTCFGSKEEAKCQAPYTSPLYQAGQGCWSCCFTSPDF</sequence>
<proteinExistence type="predicted"/>
<accession>A0A9W9T9U0</accession>
<feature type="region of interest" description="Disordered" evidence="1">
    <location>
        <begin position="37"/>
        <end position="56"/>
    </location>
</feature>
<protein>
    <submittedName>
        <fullName evidence="3">Uncharacterized protein</fullName>
    </submittedName>
</protein>
<feature type="region of interest" description="Disordered" evidence="1">
    <location>
        <begin position="156"/>
        <end position="227"/>
    </location>
</feature>
<organism evidence="3 4">
    <name type="scientific">Penicillium chermesinum</name>
    <dbReference type="NCBI Taxonomy" id="63820"/>
    <lineage>
        <taxon>Eukaryota</taxon>
        <taxon>Fungi</taxon>
        <taxon>Dikarya</taxon>
        <taxon>Ascomycota</taxon>
        <taxon>Pezizomycotina</taxon>
        <taxon>Eurotiomycetes</taxon>
        <taxon>Eurotiomycetidae</taxon>
        <taxon>Eurotiales</taxon>
        <taxon>Aspergillaceae</taxon>
        <taxon>Penicillium</taxon>
    </lineage>
</organism>
<dbReference type="RefSeq" id="XP_058325359.1">
    <property type="nucleotide sequence ID" value="XM_058479836.1"/>
</dbReference>
<evidence type="ECO:0000256" key="1">
    <source>
        <dbReference type="SAM" id="MobiDB-lite"/>
    </source>
</evidence>
<feature type="compositionally biased region" description="Low complexity" evidence="1">
    <location>
        <begin position="43"/>
        <end position="56"/>
    </location>
</feature>
<dbReference type="EMBL" id="JAPQKS010000009">
    <property type="protein sequence ID" value="KAJ5214862.1"/>
    <property type="molecule type" value="Genomic_DNA"/>
</dbReference>
<feature type="chain" id="PRO_5040741795" evidence="2">
    <location>
        <begin position="20"/>
        <end position="290"/>
    </location>
</feature>
<comment type="caution">
    <text evidence="3">The sequence shown here is derived from an EMBL/GenBank/DDBJ whole genome shotgun (WGS) entry which is preliminary data.</text>
</comment>
<gene>
    <name evidence="3" type="ORF">N7468_010541</name>
</gene>
<dbReference type="Proteomes" id="UP001150941">
    <property type="component" value="Unassembled WGS sequence"/>
</dbReference>
<evidence type="ECO:0000256" key="2">
    <source>
        <dbReference type="SAM" id="SignalP"/>
    </source>
</evidence>
<dbReference type="AlphaFoldDB" id="A0A9W9T9U0"/>
<dbReference type="GeneID" id="83207140"/>
<reference evidence="3" key="1">
    <citation type="submission" date="2022-11" db="EMBL/GenBank/DDBJ databases">
        <authorList>
            <person name="Petersen C."/>
        </authorList>
    </citation>
    <scope>NUCLEOTIDE SEQUENCE</scope>
    <source>
        <strain evidence="3">IBT 19713</strain>
    </source>
</reference>
<feature type="signal peptide" evidence="2">
    <location>
        <begin position="1"/>
        <end position="19"/>
    </location>
</feature>
<dbReference type="OrthoDB" id="4352075at2759"/>
<evidence type="ECO:0000313" key="4">
    <source>
        <dbReference type="Proteomes" id="UP001150941"/>
    </source>
</evidence>
<name>A0A9W9T9U0_9EURO</name>
<evidence type="ECO:0000313" key="3">
    <source>
        <dbReference type="EMBL" id="KAJ5214862.1"/>
    </source>
</evidence>
<keyword evidence="2" id="KW-0732">Signal</keyword>